<reference evidence="2 3" key="1">
    <citation type="journal article" date="2014" name="Int. J. Syst. Evol. Microbiol.">
        <title>Complete genome sequence of Corynebacterium casei LMG S-19264T (=DSM 44701T), isolated from a smear-ripened cheese.</title>
        <authorList>
            <consortium name="US DOE Joint Genome Institute (JGI-PGF)"/>
            <person name="Walter F."/>
            <person name="Albersmeier A."/>
            <person name="Kalinowski J."/>
            <person name="Ruckert C."/>
        </authorList>
    </citation>
    <scope>NUCLEOTIDE SEQUENCE [LARGE SCALE GENOMIC DNA]</scope>
    <source>
        <strain evidence="2 3">CGMCC 4.7111</strain>
    </source>
</reference>
<gene>
    <name evidence="2" type="ORF">GCM10011579_001360</name>
</gene>
<organism evidence="2 3">
    <name type="scientific">Streptomyces albiflavescens</name>
    <dbReference type="NCBI Taxonomy" id="1623582"/>
    <lineage>
        <taxon>Bacteria</taxon>
        <taxon>Bacillati</taxon>
        <taxon>Actinomycetota</taxon>
        <taxon>Actinomycetes</taxon>
        <taxon>Kitasatosporales</taxon>
        <taxon>Streptomycetaceae</taxon>
        <taxon>Streptomyces</taxon>
    </lineage>
</organism>
<name>A0A918CY78_9ACTN</name>
<evidence type="ECO:0000256" key="1">
    <source>
        <dbReference type="SAM" id="Phobius"/>
    </source>
</evidence>
<evidence type="ECO:0000313" key="2">
    <source>
        <dbReference type="EMBL" id="GGN48586.1"/>
    </source>
</evidence>
<dbReference type="Proteomes" id="UP000600365">
    <property type="component" value="Unassembled WGS sequence"/>
</dbReference>
<protein>
    <submittedName>
        <fullName evidence="2">Uncharacterized protein</fullName>
    </submittedName>
</protein>
<sequence length="72" mass="8020">MRRELRTVGTSLTPQFWEMFAVLLVAAVGVTFVAMVALDALAVRLLRRRVHRSPTAASPRPVTVDHRMPVGH</sequence>
<keyword evidence="1" id="KW-0812">Transmembrane</keyword>
<evidence type="ECO:0000313" key="3">
    <source>
        <dbReference type="Proteomes" id="UP000600365"/>
    </source>
</evidence>
<proteinExistence type="predicted"/>
<feature type="transmembrane region" description="Helical" evidence="1">
    <location>
        <begin position="20"/>
        <end position="43"/>
    </location>
</feature>
<keyword evidence="1" id="KW-0472">Membrane</keyword>
<accession>A0A918CY78</accession>
<comment type="caution">
    <text evidence="2">The sequence shown here is derived from an EMBL/GenBank/DDBJ whole genome shotgun (WGS) entry which is preliminary data.</text>
</comment>
<dbReference type="EMBL" id="BMMM01000001">
    <property type="protein sequence ID" value="GGN48586.1"/>
    <property type="molecule type" value="Genomic_DNA"/>
</dbReference>
<keyword evidence="1" id="KW-1133">Transmembrane helix</keyword>
<dbReference type="AlphaFoldDB" id="A0A918CY78"/>
<keyword evidence="3" id="KW-1185">Reference proteome</keyword>